<protein>
    <submittedName>
        <fullName evidence="1">Uncharacterized protein</fullName>
    </submittedName>
</protein>
<dbReference type="EMBL" id="NPDV01000003">
    <property type="protein sequence ID" value="PJZ54492.1"/>
    <property type="molecule type" value="Genomic_DNA"/>
</dbReference>
<proteinExistence type="predicted"/>
<name>A0A2M9YSJ2_9LEPT</name>
<dbReference type="Proteomes" id="UP000232188">
    <property type="component" value="Unassembled WGS sequence"/>
</dbReference>
<dbReference type="Proteomes" id="UP000232149">
    <property type="component" value="Unassembled WGS sequence"/>
</dbReference>
<organism evidence="1 4">
    <name type="scientific">Leptospira adleri</name>
    <dbReference type="NCBI Taxonomy" id="2023186"/>
    <lineage>
        <taxon>Bacteria</taxon>
        <taxon>Pseudomonadati</taxon>
        <taxon>Spirochaetota</taxon>
        <taxon>Spirochaetia</taxon>
        <taxon>Leptospirales</taxon>
        <taxon>Leptospiraceae</taxon>
        <taxon>Leptospira</taxon>
    </lineage>
</organism>
<keyword evidence="3" id="KW-1185">Reference proteome</keyword>
<dbReference type="EMBL" id="NPDU01000038">
    <property type="protein sequence ID" value="PJZ61168.1"/>
    <property type="molecule type" value="Genomic_DNA"/>
</dbReference>
<reference evidence="3 4" key="1">
    <citation type="submission" date="2017-07" db="EMBL/GenBank/DDBJ databases">
        <title>Leptospira spp. isolated from tropical soils.</title>
        <authorList>
            <person name="Thibeaux R."/>
            <person name="Iraola G."/>
            <person name="Ferres I."/>
            <person name="Bierque E."/>
            <person name="Girault D."/>
            <person name="Soupe-Gilbert M.-E."/>
            <person name="Picardeau M."/>
            <person name="Goarant C."/>
        </authorList>
    </citation>
    <scope>NUCLEOTIDE SEQUENCE [LARGE SCALE GENOMIC DNA]</scope>
    <source>
        <strain evidence="1 4">FH2-B-C1</strain>
        <strain evidence="2 3">FH2-B-D1</strain>
    </source>
</reference>
<evidence type="ECO:0000313" key="3">
    <source>
        <dbReference type="Proteomes" id="UP000232149"/>
    </source>
</evidence>
<gene>
    <name evidence="2" type="ORF">CH376_14600</name>
    <name evidence="1" type="ORF">CH380_05355</name>
</gene>
<sequence length="235" mass="27501">MSLCQPDRGSFSCGSCCGIFNLDLSPDEIRNLISERTNEFKTSVDFQKSWTMAEYRKTREKKEENIKRKDEHTYNCPFLGAFDKRIGCMIHPIFSGDPLSQNYSFYGTSICQGYECRNMERKTAKLWETLLEEMELDSFTYSAIASDYKTIDLIEDTFLGLGFSKEELFDKKRGFLKKLIQRKIDQNVSMMNTSFEIPMEEEKEPPMERLIQRLNLKTDPELLAEMEVKKSENRT</sequence>
<evidence type="ECO:0000313" key="1">
    <source>
        <dbReference type="EMBL" id="PJZ54492.1"/>
    </source>
</evidence>
<accession>A0A2M9YSJ2</accession>
<evidence type="ECO:0000313" key="2">
    <source>
        <dbReference type="EMBL" id="PJZ61168.1"/>
    </source>
</evidence>
<dbReference type="AlphaFoldDB" id="A0A2M9YSJ2"/>
<evidence type="ECO:0000313" key="4">
    <source>
        <dbReference type="Proteomes" id="UP000232188"/>
    </source>
</evidence>
<comment type="caution">
    <text evidence="1">The sequence shown here is derived from an EMBL/GenBank/DDBJ whole genome shotgun (WGS) entry which is preliminary data.</text>
</comment>
<dbReference type="RefSeq" id="WP_100784718.1">
    <property type="nucleotide sequence ID" value="NZ_NPDU01000038.1"/>
</dbReference>